<accession>A0A803TG80</accession>
<name>A0A803TG80_ANOCA</name>
<evidence type="ECO:0008006" key="3">
    <source>
        <dbReference type="Google" id="ProtNLM"/>
    </source>
</evidence>
<sequence length="132" mass="16619">HKREFAKEKWITYKQMWKTKLKYSSSLKIKENWYKMFFRWYLTSQKLSKYYKNQNKECWKCGVKVGTFLHAWWECKEIKKFWKKIHDHSQKNLNRKFDLKPEYYLLNLMDIELGRNKDILFFHMTGLLHKDH</sequence>
<reference evidence="1 2" key="1">
    <citation type="submission" date="2009-12" db="EMBL/GenBank/DDBJ databases">
        <title>The Genome Sequence of Anolis carolinensis (Green Anole Lizard).</title>
        <authorList>
            <consortium name="The Genome Sequencing Platform"/>
            <person name="Di Palma F."/>
            <person name="Alfoldi J."/>
            <person name="Heiman D."/>
            <person name="Young S."/>
            <person name="Grabherr M."/>
            <person name="Johnson J."/>
            <person name="Lander E.S."/>
            <person name="Lindblad-Toh K."/>
        </authorList>
    </citation>
    <scope>NUCLEOTIDE SEQUENCE [LARGE SCALE GENOMIC DNA]</scope>
    <source>
        <strain evidence="1 2">JBL SC #1</strain>
    </source>
</reference>
<reference evidence="1" key="2">
    <citation type="submission" date="2025-08" db="UniProtKB">
        <authorList>
            <consortium name="Ensembl"/>
        </authorList>
    </citation>
    <scope>IDENTIFICATION</scope>
</reference>
<keyword evidence="2" id="KW-1185">Reference proteome</keyword>
<evidence type="ECO:0000313" key="2">
    <source>
        <dbReference type="Proteomes" id="UP000001646"/>
    </source>
</evidence>
<dbReference type="GeneTree" id="ENSGT01120000271821"/>
<dbReference type="InParanoid" id="A0A803TG80"/>
<reference evidence="1" key="3">
    <citation type="submission" date="2025-09" db="UniProtKB">
        <authorList>
            <consortium name="Ensembl"/>
        </authorList>
    </citation>
    <scope>IDENTIFICATION</scope>
</reference>
<dbReference type="Ensembl" id="ENSACAT00000040050.1">
    <property type="protein sequence ID" value="ENSACAP00000034220.1"/>
    <property type="gene ID" value="ENSACAG00000038541.1"/>
</dbReference>
<dbReference type="Proteomes" id="UP000001646">
    <property type="component" value="Chromosome 1"/>
</dbReference>
<proteinExistence type="predicted"/>
<protein>
    <recommendedName>
        <fullName evidence="3">Reverse transcriptase zinc-binding domain-containing protein</fullName>
    </recommendedName>
</protein>
<organism evidence="1 2">
    <name type="scientific">Anolis carolinensis</name>
    <name type="common">Green anole</name>
    <name type="synonym">American chameleon</name>
    <dbReference type="NCBI Taxonomy" id="28377"/>
    <lineage>
        <taxon>Eukaryota</taxon>
        <taxon>Metazoa</taxon>
        <taxon>Chordata</taxon>
        <taxon>Craniata</taxon>
        <taxon>Vertebrata</taxon>
        <taxon>Euteleostomi</taxon>
        <taxon>Lepidosauria</taxon>
        <taxon>Squamata</taxon>
        <taxon>Bifurcata</taxon>
        <taxon>Unidentata</taxon>
        <taxon>Episquamata</taxon>
        <taxon>Toxicofera</taxon>
        <taxon>Iguania</taxon>
        <taxon>Dactyloidae</taxon>
        <taxon>Anolis</taxon>
    </lineage>
</organism>
<evidence type="ECO:0000313" key="1">
    <source>
        <dbReference type="Ensembl" id="ENSACAP00000034220.1"/>
    </source>
</evidence>
<dbReference type="AlphaFoldDB" id="A0A803TG80"/>